<feature type="active site" description="Proton acceptor" evidence="9">
    <location>
        <position position="144"/>
    </location>
</feature>
<feature type="region of interest" description="Disordered" evidence="11">
    <location>
        <begin position="29"/>
        <end position="54"/>
    </location>
</feature>
<dbReference type="EMBL" id="LKEB01000010">
    <property type="protein sequence ID" value="ROW15268.1"/>
    <property type="molecule type" value="Genomic_DNA"/>
</dbReference>
<dbReference type="GO" id="GO:0070301">
    <property type="term" value="P:cellular response to hydrogen peroxide"/>
    <property type="evidence" value="ECO:0007669"/>
    <property type="project" value="TreeGrafter"/>
</dbReference>
<dbReference type="GO" id="GO:0004096">
    <property type="term" value="F:catalase activity"/>
    <property type="evidence" value="ECO:0007669"/>
    <property type="project" value="UniProtKB-UniRule"/>
</dbReference>
<dbReference type="Pfam" id="PF00141">
    <property type="entry name" value="peroxidase"/>
    <property type="match status" value="2"/>
</dbReference>
<evidence type="ECO:0000313" key="13">
    <source>
        <dbReference type="EMBL" id="ROW15268.1"/>
    </source>
</evidence>
<feature type="binding site" description="axial binding residue" evidence="9">
    <location>
        <position position="317"/>
    </location>
    <ligand>
        <name>heme</name>
        <dbReference type="ChEBI" id="CHEBI:30413"/>
    </ligand>
    <ligandPart>
        <name>Fe</name>
        <dbReference type="ChEBI" id="CHEBI:18248"/>
    </ligandPart>
</feature>
<keyword evidence="14" id="KW-1185">Reference proteome</keyword>
<feature type="signal peptide" evidence="9 10">
    <location>
        <begin position="1"/>
        <end position="23"/>
    </location>
</feature>
<comment type="catalytic activity">
    <reaction evidence="7 9 10">
        <text>2 H2O2 = O2 + 2 H2O</text>
        <dbReference type="Rhea" id="RHEA:20309"/>
        <dbReference type="ChEBI" id="CHEBI:15377"/>
        <dbReference type="ChEBI" id="CHEBI:15379"/>
        <dbReference type="ChEBI" id="CHEBI:16240"/>
        <dbReference type="EC" id="1.11.1.21"/>
    </reaction>
</comment>
<dbReference type="OrthoDB" id="407695at2759"/>
<comment type="subunit">
    <text evidence="9">Homodimer; disulfide-linked.</text>
</comment>
<dbReference type="InterPro" id="IPR019793">
    <property type="entry name" value="Peroxidases_heam-ligand_BS"/>
</dbReference>
<dbReference type="GO" id="GO:0005576">
    <property type="term" value="C:extracellular region"/>
    <property type="evidence" value="ECO:0007669"/>
    <property type="project" value="UniProtKB-SubCell"/>
</dbReference>
<gene>
    <name evidence="9" type="primary">katG</name>
    <name evidence="13" type="ORF">VPNG_03082</name>
</gene>
<dbReference type="GO" id="GO:0020037">
    <property type="term" value="F:heme binding"/>
    <property type="evidence" value="ECO:0007669"/>
    <property type="project" value="InterPro"/>
</dbReference>
<evidence type="ECO:0000256" key="1">
    <source>
        <dbReference type="ARBA" id="ARBA00022559"/>
    </source>
</evidence>
<dbReference type="FunFam" id="1.10.520.10:FF:000002">
    <property type="entry name" value="Catalase-peroxidase"/>
    <property type="match status" value="1"/>
</dbReference>
<dbReference type="PRINTS" id="PR00460">
    <property type="entry name" value="BPEROXIDASE"/>
</dbReference>
<keyword evidence="6 9" id="KW-0376">Hydrogen peroxide</keyword>
<keyword evidence="1 9" id="KW-0575">Peroxidase</keyword>
<dbReference type="Gene3D" id="1.10.520.10">
    <property type="match status" value="2"/>
</dbReference>
<evidence type="ECO:0000256" key="9">
    <source>
        <dbReference type="HAMAP-Rule" id="MF_03108"/>
    </source>
</evidence>
<dbReference type="Proteomes" id="UP000285146">
    <property type="component" value="Unassembled WGS sequence"/>
</dbReference>
<accession>A0A423XGB5</accession>
<keyword evidence="3 9" id="KW-0479">Metal-binding</keyword>
<keyword evidence="9" id="KW-0964">Secreted</keyword>
<evidence type="ECO:0000256" key="6">
    <source>
        <dbReference type="ARBA" id="ARBA00023324"/>
    </source>
</evidence>
<feature type="domain" description="Plant heme peroxidase family profile" evidence="12">
    <location>
        <begin position="195"/>
        <end position="461"/>
    </location>
</feature>
<comment type="function">
    <text evidence="9">Bifunctional enzyme with both catalase and broad-spectrum peroxidase activity. Confers resistance to H(2)O(2) in hyphae. May play an antioxidative role in fungal defense against the host-produced H(2)O(2) (oxidative burst) at the early stage of plant infection.</text>
</comment>
<comment type="caution">
    <text evidence="13">The sequence shown here is derived from an EMBL/GenBank/DDBJ whole genome shotgun (WGS) entry which is preliminary data.</text>
</comment>
<dbReference type="InterPro" id="IPR019794">
    <property type="entry name" value="Peroxidases_AS"/>
</dbReference>
<evidence type="ECO:0000256" key="7">
    <source>
        <dbReference type="ARBA" id="ARBA00049145"/>
    </source>
</evidence>
<dbReference type="GO" id="GO:0042744">
    <property type="term" value="P:hydrogen peroxide catabolic process"/>
    <property type="evidence" value="ECO:0007669"/>
    <property type="project" value="UniProtKB-KW"/>
</dbReference>
<evidence type="ECO:0000259" key="12">
    <source>
        <dbReference type="PROSITE" id="PS50873"/>
    </source>
</evidence>
<dbReference type="HAMAP" id="MF_01961">
    <property type="entry name" value="Catal_peroxid"/>
    <property type="match status" value="1"/>
</dbReference>
<keyword evidence="5 9" id="KW-0408">Iron</keyword>
<name>A0A423XGB5_9PEZI</name>
<dbReference type="PANTHER" id="PTHR30555:SF0">
    <property type="entry name" value="CATALASE-PEROXIDASE"/>
    <property type="match status" value="1"/>
</dbReference>
<keyword evidence="9" id="KW-1015">Disulfide bond</keyword>
<evidence type="ECO:0000256" key="4">
    <source>
        <dbReference type="ARBA" id="ARBA00023002"/>
    </source>
</evidence>
<feature type="chain" id="PRO_5018809422" description="Catalase-peroxidase" evidence="9 10">
    <location>
        <begin position="24"/>
        <end position="789"/>
    </location>
</feature>
<comment type="catalytic activity">
    <reaction evidence="8 9 10">
        <text>H2O2 + AH2 = A + 2 H2O</text>
        <dbReference type="Rhea" id="RHEA:30275"/>
        <dbReference type="ChEBI" id="CHEBI:13193"/>
        <dbReference type="ChEBI" id="CHEBI:15377"/>
        <dbReference type="ChEBI" id="CHEBI:16240"/>
        <dbReference type="ChEBI" id="CHEBI:17499"/>
        <dbReference type="EC" id="1.11.1.21"/>
    </reaction>
</comment>
<dbReference type="EC" id="1.11.1.21" evidence="9 10"/>
<dbReference type="PROSITE" id="PS00436">
    <property type="entry name" value="PEROXIDASE_2"/>
    <property type="match status" value="1"/>
</dbReference>
<keyword evidence="4 9" id="KW-0560">Oxidoreductase</keyword>
<protein>
    <recommendedName>
        <fullName evidence="9 10">Catalase-peroxidase</fullName>
        <shortName evidence="9">CP</shortName>
        <ecNumber evidence="9 10">1.11.1.21</ecNumber>
    </recommendedName>
    <alternativeName>
        <fullName evidence="9">Peroxidase/catalase</fullName>
    </alternativeName>
</protein>
<dbReference type="STRING" id="1230097.A0A423XGB5"/>
<keyword evidence="2 9" id="KW-0349">Heme</keyword>
<feature type="site" description="Transition state stabilizer" evidence="9">
    <location>
        <position position="140"/>
    </location>
</feature>
<comment type="similarity">
    <text evidence="9 10">Belongs to the peroxidase family. Peroxidase/catalase subfamily.</text>
</comment>
<feature type="cross-link" description="Tryptophyl-tyrosyl-methioninium (Trp-Tyr) (with Met-302)" evidence="9">
    <location>
        <begin position="143"/>
        <end position="276"/>
    </location>
</feature>
<comment type="PTM">
    <text evidence="9">Formation of the three residue Trp-Tyr-Met cross-link is important for the catalase, but not the peroxidase activity of the enzyme.</text>
</comment>
<dbReference type="FunFam" id="1.10.420.10:FF:000004">
    <property type="entry name" value="Catalase-peroxidase"/>
    <property type="match status" value="1"/>
</dbReference>
<dbReference type="GO" id="GO:0005829">
    <property type="term" value="C:cytosol"/>
    <property type="evidence" value="ECO:0007669"/>
    <property type="project" value="TreeGrafter"/>
</dbReference>
<dbReference type="PROSITE" id="PS00435">
    <property type="entry name" value="PEROXIDASE_1"/>
    <property type="match status" value="1"/>
</dbReference>
<dbReference type="InParanoid" id="A0A423XGB5"/>
<dbReference type="PRINTS" id="PR00458">
    <property type="entry name" value="PEROXIDASE"/>
</dbReference>
<dbReference type="SUPFAM" id="SSF48113">
    <property type="entry name" value="Heme-dependent peroxidases"/>
    <property type="match status" value="2"/>
</dbReference>
<proteinExistence type="inferred from homology"/>
<evidence type="ECO:0000256" key="2">
    <source>
        <dbReference type="ARBA" id="ARBA00022617"/>
    </source>
</evidence>
<dbReference type="NCBIfam" id="NF011635">
    <property type="entry name" value="PRK15061.1"/>
    <property type="match status" value="1"/>
</dbReference>
<dbReference type="PANTHER" id="PTHR30555">
    <property type="entry name" value="HYDROPEROXIDASE I, BIFUNCTIONAL CATALASE-PEROXIDASE"/>
    <property type="match status" value="1"/>
</dbReference>
<evidence type="ECO:0000256" key="3">
    <source>
        <dbReference type="ARBA" id="ARBA00022723"/>
    </source>
</evidence>
<evidence type="ECO:0000256" key="8">
    <source>
        <dbReference type="ARBA" id="ARBA00051651"/>
    </source>
</evidence>
<keyword evidence="9 10" id="KW-0732">Signal</keyword>
<reference evidence="13 14" key="1">
    <citation type="submission" date="2015-09" db="EMBL/GenBank/DDBJ databases">
        <title>Host preference determinants of Valsa canker pathogens revealed by comparative genomics.</title>
        <authorList>
            <person name="Yin Z."/>
            <person name="Huang L."/>
        </authorList>
    </citation>
    <scope>NUCLEOTIDE SEQUENCE [LARGE SCALE GENOMIC DNA]</scope>
    <source>
        <strain evidence="13 14">SXYLt</strain>
    </source>
</reference>
<evidence type="ECO:0000256" key="10">
    <source>
        <dbReference type="RuleBase" id="RU003451"/>
    </source>
</evidence>
<evidence type="ECO:0000256" key="11">
    <source>
        <dbReference type="SAM" id="MobiDB-lite"/>
    </source>
</evidence>
<evidence type="ECO:0000313" key="14">
    <source>
        <dbReference type="Proteomes" id="UP000285146"/>
    </source>
</evidence>
<dbReference type="Gene3D" id="1.10.420.10">
    <property type="entry name" value="Peroxidase, domain 2"/>
    <property type="match status" value="2"/>
</dbReference>
<dbReference type="NCBIfam" id="TIGR00198">
    <property type="entry name" value="cat_per_HPI"/>
    <property type="match status" value="1"/>
</dbReference>
<dbReference type="InterPro" id="IPR010255">
    <property type="entry name" value="Haem_peroxidase_sf"/>
</dbReference>
<feature type="compositionally biased region" description="Polar residues" evidence="11">
    <location>
        <begin position="30"/>
        <end position="39"/>
    </location>
</feature>
<dbReference type="AlphaFoldDB" id="A0A423XGB5"/>
<comment type="subcellular location">
    <subcellularLocation>
        <location evidence="9">Secreted</location>
    </subcellularLocation>
</comment>
<dbReference type="GO" id="GO:0046872">
    <property type="term" value="F:metal ion binding"/>
    <property type="evidence" value="ECO:0007669"/>
    <property type="project" value="UniProtKB-KW"/>
</dbReference>
<dbReference type="InterPro" id="IPR002016">
    <property type="entry name" value="Haem_peroxidase"/>
</dbReference>
<sequence precursor="true">MLSSPSLQDFLTALLVATPLVSAASCPFAAQQQQRSSDPPTRRSEGANAEATSSFGVCSEKSNVAGGGTRSREWFPCQLRLDVLRQNAAENNPYGGDFDYISAFNSLDYDAVKADIKALLTDSQDWWPADFGHYGGLLIRLAWHNAGTYRAFDGRGGAGQGQQRFAPLNSWPDNANLDKGRRLLWPLKQKYGRKISWGDLIELAGNVALEDMGFPTLGFGGGRVDTWQSDEGIYWGSEQTWFPKGNEDRYNGSTDFYERADRLEEPLAATHMGLIYVNPEGPDGTPDPVASALDIRETFFRMGMNDTETVALIAGGHAFGKTHGAALSTEYVGAVPEAADLGEQQLGWANSYKSGVLADAITSGIEVVWSKTPTQWGNHFVHSLLDNTWTVQTGPGGAKQWIALNGSRDYPSADNSSYNLPRMMTSDIALRADPIYNAIVKEYYSNFTKLTHDFAYAWFKLTHRDMGPVSRYLGPEVPAQRLIWQDPLPEANGTTLSDSAIATLKQQILNSGLNTSDLISTAWAAASTYRHTDKRGGANGARIRLEPQISWAINNAGGTNLTTVLNALESIKDSSSTPVSLADLIVLGGAAAIEKAAQDAGYTNTTVSFVPGRVDATQDQTDVSTFKYLEPRIDGFRNYGQGDNRGRTEEHLVDRANLLGLTAPELTVLVGGLRVLNINADGSSHGVLTSTPGKLTNDWFVNLLDIGTKWTNATDSGEIWQGTNRTTGTASWTATRADLVFGSHAELRAIAEVYAMADGGEKFVSDFVAAWNKVMNADRFDVHLGNIYL</sequence>
<dbReference type="InterPro" id="IPR000763">
    <property type="entry name" value="Catalase_peroxidase"/>
</dbReference>
<organism evidence="13 14">
    <name type="scientific">Cytospora leucostoma</name>
    <dbReference type="NCBI Taxonomy" id="1230097"/>
    <lineage>
        <taxon>Eukaryota</taxon>
        <taxon>Fungi</taxon>
        <taxon>Dikarya</taxon>
        <taxon>Ascomycota</taxon>
        <taxon>Pezizomycotina</taxon>
        <taxon>Sordariomycetes</taxon>
        <taxon>Sordariomycetidae</taxon>
        <taxon>Diaporthales</taxon>
        <taxon>Cytosporaceae</taxon>
        <taxon>Cytospora</taxon>
    </lineage>
</organism>
<evidence type="ECO:0000256" key="5">
    <source>
        <dbReference type="ARBA" id="ARBA00023004"/>
    </source>
</evidence>
<dbReference type="PROSITE" id="PS50873">
    <property type="entry name" value="PEROXIDASE_4"/>
    <property type="match status" value="1"/>
</dbReference>
<comment type="cofactor">
    <cofactor evidence="9">
        <name>heme b</name>
        <dbReference type="ChEBI" id="CHEBI:60344"/>
    </cofactor>
    <text evidence="9">Binds 1 heme b (iron(II)-protoporphyrin IX) group per monomer.</text>
</comment>
<feature type="cross-link" description="Tryptophyl-tyrosyl-methioninium (Tyr-Met) (with Trp-143)" evidence="9">
    <location>
        <begin position="276"/>
        <end position="302"/>
    </location>
</feature>